<keyword evidence="5" id="KW-1185">Reference proteome</keyword>
<dbReference type="STRING" id="31234.E3N898"/>
<proteinExistence type="predicted"/>
<dbReference type="PANTHER" id="PTHR46163">
    <property type="entry name" value="TYROSINE-PROTEIN PHOSPHATASE-RELATED"/>
    <property type="match status" value="1"/>
</dbReference>
<dbReference type="PRINTS" id="PR00700">
    <property type="entry name" value="PRTYPHPHTASE"/>
</dbReference>
<dbReference type="HOGENOM" id="CLU_001645_9_4_1"/>
<dbReference type="Proteomes" id="UP000008281">
    <property type="component" value="Unassembled WGS sequence"/>
</dbReference>
<accession>E3N898</accession>
<gene>
    <name evidence="4" type="ORF">CRE_20516</name>
</gene>
<dbReference type="AlphaFoldDB" id="E3N898"/>
<feature type="domain" description="Tyrosine specific protein phosphatases" evidence="3">
    <location>
        <begin position="275"/>
        <end position="347"/>
    </location>
</feature>
<dbReference type="InterPro" id="IPR000242">
    <property type="entry name" value="PTP_cat"/>
</dbReference>
<reference evidence="4" key="1">
    <citation type="submission" date="2007-07" db="EMBL/GenBank/DDBJ databases">
        <title>PCAP assembly of the Caenorhabditis remanei genome.</title>
        <authorList>
            <consortium name="The Caenorhabditis remanei Sequencing Consortium"/>
            <person name="Wilson R.K."/>
        </authorList>
    </citation>
    <scope>NUCLEOTIDE SEQUENCE [LARGE SCALE GENOMIC DNA]</scope>
    <source>
        <strain evidence="4">PB4641</strain>
    </source>
</reference>
<evidence type="ECO:0000259" key="2">
    <source>
        <dbReference type="PROSITE" id="PS50055"/>
    </source>
</evidence>
<feature type="domain" description="Tyrosine-protein phosphatase" evidence="2">
    <location>
        <begin position="123"/>
        <end position="356"/>
    </location>
</feature>
<name>E3N898_CAERE</name>
<dbReference type="Gene3D" id="3.90.190.10">
    <property type="entry name" value="Protein tyrosine phosphatase superfamily"/>
    <property type="match status" value="1"/>
</dbReference>
<feature type="compositionally biased region" description="Basic and acidic residues" evidence="1">
    <location>
        <begin position="45"/>
        <end position="61"/>
    </location>
</feature>
<dbReference type="PANTHER" id="PTHR46163:SF10">
    <property type="entry name" value="PROTEIN-TYROSINE PHOSPHATASE-RELATED"/>
    <property type="match status" value="1"/>
</dbReference>
<dbReference type="SMART" id="SM00194">
    <property type="entry name" value="PTPc"/>
    <property type="match status" value="1"/>
</dbReference>
<dbReference type="InParanoid" id="E3N898"/>
<dbReference type="SMART" id="SM00404">
    <property type="entry name" value="PTPc_motif"/>
    <property type="match status" value="1"/>
</dbReference>
<feature type="compositionally biased region" description="Basic and acidic residues" evidence="1">
    <location>
        <begin position="1"/>
        <end position="30"/>
    </location>
</feature>
<evidence type="ECO:0000259" key="3">
    <source>
        <dbReference type="PROSITE" id="PS50056"/>
    </source>
</evidence>
<dbReference type="SUPFAM" id="SSF52799">
    <property type="entry name" value="(Phosphotyrosine protein) phosphatases II"/>
    <property type="match status" value="1"/>
</dbReference>
<evidence type="ECO:0000313" key="5">
    <source>
        <dbReference type="Proteomes" id="UP000008281"/>
    </source>
</evidence>
<dbReference type="PROSITE" id="PS50056">
    <property type="entry name" value="TYR_PHOSPHATASE_2"/>
    <property type="match status" value="1"/>
</dbReference>
<dbReference type="InterPro" id="IPR029021">
    <property type="entry name" value="Prot-tyrosine_phosphatase-like"/>
</dbReference>
<dbReference type="PROSITE" id="PS50055">
    <property type="entry name" value="TYR_PHOSPHATASE_PTP"/>
    <property type="match status" value="1"/>
</dbReference>
<dbReference type="eggNOG" id="KOG0789">
    <property type="taxonomic scope" value="Eukaryota"/>
</dbReference>
<dbReference type="OMA" id="IHANWMT"/>
<feature type="region of interest" description="Disordered" evidence="1">
    <location>
        <begin position="1"/>
        <end position="77"/>
    </location>
</feature>
<dbReference type="Pfam" id="PF00102">
    <property type="entry name" value="Y_phosphatase"/>
    <property type="match status" value="1"/>
</dbReference>
<dbReference type="GO" id="GO:0004725">
    <property type="term" value="F:protein tyrosine phosphatase activity"/>
    <property type="evidence" value="ECO:0007669"/>
    <property type="project" value="InterPro"/>
</dbReference>
<dbReference type="EMBL" id="DS268555">
    <property type="protein sequence ID" value="EFO89388.1"/>
    <property type="molecule type" value="Genomic_DNA"/>
</dbReference>
<protein>
    <submittedName>
        <fullName evidence="4">Uncharacterized protein</fullName>
    </submittedName>
</protein>
<dbReference type="CDD" id="cd00047">
    <property type="entry name" value="PTPc"/>
    <property type="match status" value="1"/>
</dbReference>
<dbReference type="InterPro" id="IPR052782">
    <property type="entry name" value="Oocyte-zygote_transition_reg"/>
</dbReference>
<sequence>MVQKETKPTKPKEVSKESKNPIRKSIERQNPRTPVLKSPATKARRTVDKKGKSPNTPDKKSKEKKTKSKGKVEAPTAGMKDSVELTNKKWFCAKIFERVPSSFLGEYTDCEKPPVVATTHYLHLNKARYKDIICGESTRVILKGRPPNNDFYHANWATMPDGTTYIGAQGPMDSSLEDFWHMVVTELCPAILMLCDFVEDGKVKCVQYIPLENEQSAQYGMYKVTRKDKTIEFCKDVVLQVFEVTVPEKPEIATHTVQHFQYQNWRDYSAPVSTSSAITLYKTFKQLKLKGPPIVHCSAGVGRTCTFIGLDLGHQRVGYCSTYPPIELVHELRKVRDKAIQSTTQYMFMVMCLLDIFIEEGVARSKWLDEFVIAYKCEMIAAAERRKSFEEKKKADGTLTTTTTTTDSTTNTQE</sequence>
<organism evidence="5">
    <name type="scientific">Caenorhabditis remanei</name>
    <name type="common">Caenorhabditis vulgaris</name>
    <dbReference type="NCBI Taxonomy" id="31234"/>
    <lineage>
        <taxon>Eukaryota</taxon>
        <taxon>Metazoa</taxon>
        <taxon>Ecdysozoa</taxon>
        <taxon>Nematoda</taxon>
        <taxon>Chromadorea</taxon>
        <taxon>Rhabditida</taxon>
        <taxon>Rhabditina</taxon>
        <taxon>Rhabditomorpha</taxon>
        <taxon>Rhabditoidea</taxon>
        <taxon>Rhabditidae</taxon>
        <taxon>Peloderinae</taxon>
        <taxon>Caenorhabditis</taxon>
    </lineage>
</organism>
<feature type="compositionally biased region" description="Low complexity" evidence="1">
    <location>
        <begin position="398"/>
        <end position="414"/>
    </location>
</feature>
<evidence type="ECO:0000313" key="4">
    <source>
        <dbReference type="EMBL" id="EFO89388.1"/>
    </source>
</evidence>
<dbReference type="OrthoDB" id="6058203at2759"/>
<dbReference type="InterPro" id="IPR003595">
    <property type="entry name" value="Tyr_Pase_cat"/>
</dbReference>
<feature type="region of interest" description="Disordered" evidence="1">
    <location>
        <begin position="388"/>
        <end position="414"/>
    </location>
</feature>
<evidence type="ECO:0000256" key="1">
    <source>
        <dbReference type="SAM" id="MobiDB-lite"/>
    </source>
</evidence>
<dbReference type="InterPro" id="IPR000387">
    <property type="entry name" value="Tyr_Pase_dom"/>
</dbReference>